<dbReference type="PANTHER" id="PTHR37708">
    <property type="entry name" value="HOMEOBOX HOX-B3-LIKE PROTEIN"/>
    <property type="match status" value="1"/>
</dbReference>
<protein>
    <submittedName>
        <fullName evidence="2">Uncharacterized protein</fullName>
    </submittedName>
</protein>
<dbReference type="AlphaFoldDB" id="A0A8K0MYF0"/>
<comment type="caution">
    <text evidence="2">The sequence shown here is derived from an EMBL/GenBank/DDBJ whole genome shotgun (WGS) entry which is preliminary data.</text>
</comment>
<gene>
    <name evidence="2" type="ORF">COCNU_03G008860</name>
</gene>
<reference evidence="2" key="1">
    <citation type="journal article" date="2017" name="Gigascience">
        <title>The genome draft of coconut (Cocos nucifera).</title>
        <authorList>
            <person name="Xiao Y."/>
            <person name="Xu P."/>
            <person name="Fan H."/>
            <person name="Baudouin L."/>
            <person name="Xia W."/>
            <person name="Bocs S."/>
            <person name="Xu J."/>
            <person name="Li Q."/>
            <person name="Guo A."/>
            <person name="Zhou L."/>
            <person name="Li J."/>
            <person name="Wu Y."/>
            <person name="Ma Z."/>
            <person name="Armero A."/>
            <person name="Issali A.E."/>
            <person name="Liu N."/>
            <person name="Peng M."/>
            <person name="Yang Y."/>
        </authorList>
    </citation>
    <scope>NUCLEOTIDE SEQUENCE</scope>
    <source>
        <tissue evidence="2">Spear leaf of Hainan Tall coconut</tissue>
    </source>
</reference>
<keyword evidence="3" id="KW-1185">Reference proteome</keyword>
<feature type="region of interest" description="Disordered" evidence="1">
    <location>
        <begin position="94"/>
        <end position="116"/>
    </location>
</feature>
<organism evidence="2 3">
    <name type="scientific">Cocos nucifera</name>
    <name type="common">Coconut palm</name>
    <dbReference type="NCBI Taxonomy" id="13894"/>
    <lineage>
        <taxon>Eukaryota</taxon>
        <taxon>Viridiplantae</taxon>
        <taxon>Streptophyta</taxon>
        <taxon>Embryophyta</taxon>
        <taxon>Tracheophyta</taxon>
        <taxon>Spermatophyta</taxon>
        <taxon>Magnoliopsida</taxon>
        <taxon>Liliopsida</taxon>
        <taxon>Arecaceae</taxon>
        <taxon>Arecoideae</taxon>
        <taxon>Cocoseae</taxon>
        <taxon>Attaleinae</taxon>
        <taxon>Cocos</taxon>
    </lineage>
</organism>
<dbReference type="PANTHER" id="PTHR37708:SF2">
    <property type="entry name" value="HOMEOBOX HOX-B3-LIKE PROTEIN"/>
    <property type="match status" value="1"/>
</dbReference>
<dbReference type="OrthoDB" id="755797at2759"/>
<name>A0A8K0MYF0_COCNU</name>
<dbReference type="Proteomes" id="UP000797356">
    <property type="component" value="Chromosome 3"/>
</dbReference>
<evidence type="ECO:0000313" key="2">
    <source>
        <dbReference type="EMBL" id="KAG1334767.1"/>
    </source>
</evidence>
<evidence type="ECO:0000256" key="1">
    <source>
        <dbReference type="SAM" id="MobiDB-lite"/>
    </source>
</evidence>
<accession>A0A8K0MYF0</accession>
<dbReference type="EMBL" id="CM017874">
    <property type="protein sequence ID" value="KAG1334767.1"/>
    <property type="molecule type" value="Genomic_DNA"/>
</dbReference>
<evidence type="ECO:0000313" key="3">
    <source>
        <dbReference type="Proteomes" id="UP000797356"/>
    </source>
</evidence>
<proteinExistence type="predicted"/>
<sequence>MAEIKAPRPGFNQHQFYSKSLFPELDAPVPFQSKDFSLPPMRRGSMYSVYAELREWKLRRKRAEVNSMTATPTKRTAASSVSRSVPDFSMDFRKENRKPAAPLPPTGPRLHALMTPPRPIVPKAELRRVGSTLASRAEEKRGGNGVFEMRKSYSCLKEWKEYGVVASLAIDEEAKGGHSARKGIIKNTVSSFRQTTTWMGCYFIP</sequence>
<reference evidence="2" key="2">
    <citation type="submission" date="2019-07" db="EMBL/GenBank/DDBJ databases">
        <authorList>
            <person name="Yang Y."/>
            <person name="Bocs S."/>
            <person name="Baudouin L."/>
        </authorList>
    </citation>
    <scope>NUCLEOTIDE SEQUENCE</scope>
    <source>
        <tissue evidence="2">Spear leaf of Hainan Tall coconut</tissue>
    </source>
</reference>